<evidence type="ECO:0000313" key="2">
    <source>
        <dbReference type="Proteomes" id="UP000688137"/>
    </source>
</evidence>
<protein>
    <submittedName>
        <fullName evidence="1">Uncharacterized protein</fullName>
    </submittedName>
</protein>
<dbReference type="Proteomes" id="UP000688137">
    <property type="component" value="Unassembled WGS sequence"/>
</dbReference>
<gene>
    <name evidence="1" type="ORF">PPRIM_AZ9-3.1.T0990207</name>
</gene>
<accession>A0A8S1NTC6</accession>
<dbReference type="AlphaFoldDB" id="A0A8S1NTC6"/>
<name>A0A8S1NTC6_PARPR</name>
<organism evidence="1 2">
    <name type="scientific">Paramecium primaurelia</name>
    <dbReference type="NCBI Taxonomy" id="5886"/>
    <lineage>
        <taxon>Eukaryota</taxon>
        <taxon>Sar</taxon>
        <taxon>Alveolata</taxon>
        <taxon>Ciliophora</taxon>
        <taxon>Intramacronucleata</taxon>
        <taxon>Oligohymenophorea</taxon>
        <taxon>Peniculida</taxon>
        <taxon>Parameciidae</taxon>
        <taxon>Paramecium</taxon>
    </lineage>
</organism>
<evidence type="ECO:0000313" key="1">
    <source>
        <dbReference type="EMBL" id="CAD8095898.1"/>
    </source>
</evidence>
<keyword evidence="2" id="KW-1185">Reference proteome</keyword>
<dbReference type="EMBL" id="CAJJDM010000102">
    <property type="protein sequence ID" value="CAD8095898.1"/>
    <property type="molecule type" value="Genomic_DNA"/>
</dbReference>
<sequence>MRTIKLIKQIPILREIFMLGLKGPTYKTHYDTLSLLVFKADFYKIQA</sequence>
<reference evidence="1" key="1">
    <citation type="submission" date="2021-01" db="EMBL/GenBank/DDBJ databases">
        <authorList>
            <consortium name="Genoscope - CEA"/>
            <person name="William W."/>
        </authorList>
    </citation>
    <scope>NUCLEOTIDE SEQUENCE</scope>
</reference>
<proteinExistence type="predicted"/>
<comment type="caution">
    <text evidence="1">The sequence shown here is derived from an EMBL/GenBank/DDBJ whole genome shotgun (WGS) entry which is preliminary data.</text>
</comment>